<proteinExistence type="predicted"/>
<accession>A0AAE9AZQ3</accession>
<feature type="region of interest" description="Disordered" evidence="1">
    <location>
        <begin position="1"/>
        <end position="41"/>
    </location>
</feature>
<name>A0AAE9AZQ3_9ACTN</name>
<dbReference type="Proteomes" id="UP000318720">
    <property type="component" value="Unassembled WGS sequence"/>
</dbReference>
<dbReference type="AlphaFoldDB" id="A0AAE9AZQ3"/>
<dbReference type="InterPro" id="IPR027417">
    <property type="entry name" value="P-loop_NTPase"/>
</dbReference>
<feature type="region of interest" description="Disordered" evidence="1">
    <location>
        <begin position="349"/>
        <end position="391"/>
    </location>
</feature>
<protein>
    <submittedName>
        <fullName evidence="2">Uncharacterized protein</fullName>
    </submittedName>
</protein>
<dbReference type="EMBL" id="SPAZ01000189">
    <property type="protein sequence ID" value="TQE30859.1"/>
    <property type="molecule type" value="Genomic_DNA"/>
</dbReference>
<dbReference type="Gene3D" id="3.40.50.300">
    <property type="entry name" value="P-loop containing nucleotide triphosphate hydrolases"/>
    <property type="match status" value="1"/>
</dbReference>
<organism evidence="2 3">
    <name type="scientific">Streptomyces ipomoeae</name>
    <dbReference type="NCBI Taxonomy" id="103232"/>
    <lineage>
        <taxon>Bacteria</taxon>
        <taxon>Bacillati</taxon>
        <taxon>Actinomycetota</taxon>
        <taxon>Actinomycetes</taxon>
        <taxon>Kitasatosporales</taxon>
        <taxon>Streptomycetaceae</taxon>
        <taxon>Streptomyces</taxon>
    </lineage>
</organism>
<evidence type="ECO:0000256" key="1">
    <source>
        <dbReference type="SAM" id="MobiDB-lite"/>
    </source>
</evidence>
<evidence type="ECO:0000313" key="3">
    <source>
        <dbReference type="Proteomes" id="UP000318720"/>
    </source>
</evidence>
<reference evidence="2 3" key="1">
    <citation type="submission" date="2019-03" db="EMBL/GenBank/DDBJ databases">
        <title>Comparative genomic analyses of the sweetpotato soil rot pathogen, Streptomyces ipomoeae.</title>
        <authorList>
            <person name="Ruschel Soares N."/>
            <person name="Badger J.H."/>
            <person name="Huguet-Tapia J.C."/>
            <person name="Clark C.A."/>
            <person name="Pettis G.S."/>
        </authorList>
    </citation>
    <scope>NUCLEOTIDE SEQUENCE [LARGE SCALE GENOMIC DNA]</scope>
    <source>
        <strain evidence="2 3">88-35</strain>
    </source>
</reference>
<sequence length="391" mass="43724">MGPPRSRPAHRGLSIRTLGDHHVSATAPKAPARPGPRLKTRKPTGVVPWPLILIEGEEGAGKTYSAALFSASKKTGQNYWIDLDEGSADEYAAIPGADYLIIEHDGTYRDILEQIEAVHAEARRAALAGEPPVVLTIDSGSALWRMLTNWTHERARRTTNNRKKLQEDPDAAIDPAINLWNDANERWSRVLWLLRTMSGIAIVLARGKQTSAIDDNGKPIPHRTEWRVTGQKDLGFDSTVWVRMRRDEAPQIIKARSLRLRVESNKPLRLRDFSIEDLVFERLGCSQDSQPRIMPALVGDRVQSWLDRVGEMTDIDKLKKLWHDTVGPDSNLVREEVLTVRAAIERRAADLENPQKEMGDRTATDAERLRAAAERKAGDTAKTEETAEVSA</sequence>
<comment type="caution">
    <text evidence="2">The sequence shown here is derived from an EMBL/GenBank/DDBJ whole genome shotgun (WGS) entry which is preliminary data.</text>
</comment>
<dbReference type="SUPFAM" id="SSF52540">
    <property type="entry name" value="P-loop containing nucleoside triphosphate hydrolases"/>
    <property type="match status" value="1"/>
</dbReference>
<feature type="compositionally biased region" description="Basic and acidic residues" evidence="1">
    <location>
        <begin position="349"/>
        <end position="385"/>
    </location>
</feature>
<evidence type="ECO:0000313" key="2">
    <source>
        <dbReference type="EMBL" id="TQE30859.1"/>
    </source>
</evidence>
<dbReference type="Pfam" id="PF13479">
    <property type="entry name" value="AAA_24"/>
    <property type="match status" value="1"/>
</dbReference>
<gene>
    <name evidence="2" type="ORF">Sipo8835_22980</name>
</gene>